<dbReference type="InterPro" id="IPR013595">
    <property type="entry name" value="Pept_S33_TAP-like_C"/>
</dbReference>
<dbReference type="PANTHER" id="PTHR43248:SF29">
    <property type="entry name" value="TRIPEPTIDYL AMINOPEPTIDASE"/>
    <property type="match status" value="1"/>
</dbReference>
<organism evidence="7 8">
    <name type="scientific">Microbispora triticiradicis</name>
    <dbReference type="NCBI Taxonomy" id="2200763"/>
    <lineage>
        <taxon>Bacteria</taxon>
        <taxon>Bacillati</taxon>
        <taxon>Actinomycetota</taxon>
        <taxon>Actinomycetes</taxon>
        <taxon>Streptosporangiales</taxon>
        <taxon>Streptosporangiaceae</taxon>
        <taxon>Microbispora</taxon>
    </lineage>
</organism>
<evidence type="ECO:0000313" key="8">
    <source>
        <dbReference type="Proteomes" id="UP000309033"/>
    </source>
</evidence>
<dbReference type="Gene3D" id="3.40.50.1820">
    <property type="entry name" value="alpha/beta hydrolase"/>
    <property type="match status" value="1"/>
</dbReference>
<evidence type="ECO:0000259" key="6">
    <source>
        <dbReference type="Pfam" id="PF08386"/>
    </source>
</evidence>
<keyword evidence="8" id="KW-1185">Reference proteome</keyword>
<dbReference type="AlphaFoldDB" id="A0A5R8YI78"/>
<reference evidence="7" key="1">
    <citation type="submission" date="2019-05" db="EMBL/GenBank/DDBJ databases">
        <title>Isolation, diversity and antifungal activity of Actinobacteria from wheat.</title>
        <authorList>
            <person name="Yu B."/>
        </authorList>
    </citation>
    <scope>NUCLEOTIDE SEQUENCE [LARGE SCALE GENOMIC DNA]</scope>
    <source>
        <strain evidence="7">NEAU-HEGS1-5</strain>
    </source>
</reference>
<dbReference type="OrthoDB" id="3930934at2"/>
<dbReference type="InterPro" id="IPR051601">
    <property type="entry name" value="Serine_prot/Carboxylest_S33"/>
</dbReference>
<dbReference type="Pfam" id="PF00561">
    <property type="entry name" value="Abhydrolase_1"/>
    <property type="match status" value="1"/>
</dbReference>
<gene>
    <name evidence="7" type="ORF">FED44_32740</name>
</gene>
<evidence type="ECO:0000256" key="3">
    <source>
        <dbReference type="ARBA" id="ARBA00022801"/>
    </source>
</evidence>
<feature type="region of interest" description="Disordered" evidence="4">
    <location>
        <begin position="1"/>
        <end position="22"/>
    </location>
</feature>
<comment type="similarity">
    <text evidence="1">Belongs to the peptidase S33 family.</text>
</comment>
<comment type="caution">
    <text evidence="7">The sequence shown here is derived from an EMBL/GenBank/DDBJ whole genome shotgun (WGS) entry which is preliminary data.</text>
</comment>
<keyword evidence="2" id="KW-0732">Signal</keyword>
<proteinExistence type="inferred from homology"/>
<protein>
    <submittedName>
        <fullName evidence="7">Alpha/beta hydrolase</fullName>
    </submittedName>
</protein>
<dbReference type="PANTHER" id="PTHR43248">
    <property type="entry name" value="2-SUCCINYL-6-HYDROXY-2,4-CYCLOHEXADIENE-1-CARBOXYLATE SYNTHASE"/>
    <property type="match status" value="1"/>
</dbReference>
<dbReference type="Pfam" id="PF08386">
    <property type="entry name" value="Abhydrolase_4"/>
    <property type="match status" value="1"/>
</dbReference>
<dbReference type="Proteomes" id="UP000309033">
    <property type="component" value="Unassembled WGS sequence"/>
</dbReference>
<evidence type="ECO:0000256" key="2">
    <source>
        <dbReference type="ARBA" id="ARBA00022729"/>
    </source>
</evidence>
<dbReference type="InterPro" id="IPR029058">
    <property type="entry name" value="AB_hydrolase_fold"/>
</dbReference>
<accession>A0A5R8YI78</accession>
<dbReference type="GO" id="GO:0016787">
    <property type="term" value="F:hydrolase activity"/>
    <property type="evidence" value="ECO:0007669"/>
    <property type="project" value="UniProtKB-KW"/>
</dbReference>
<keyword evidence="3 7" id="KW-0378">Hydrolase</keyword>
<evidence type="ECO:0000256" key="1">
    <source>
        <dbReference type="ARBA" id="ARBA00010088"/>
    </source>
</evidence>
<name>A0A5R8YI78_9ACTN</name>
<feature type="domain" description="AB hydrolase-1" evidence="5">
    <location>
        <begin position="120"/>
        <end position="309"/>
    </location>
</feature>
<feature type="domain" description="Peptidase S33 tripeptidyl aminopeptidase-like C-terminal" evidence="6">
    <location>
        <begin position="428"/>
        <end position="529"/>
    </location>
</feature>
<sequence>MRLAGQTAKVTHRTKRRSDGPGRRLAAAAVIALLPVSACSARTPAPSSQQPGVTKALPAMRTPASELRPFYEQRPDWSDCGDGFQCARIQVPLDYTKPSGERIELSAIRLPASGTRAGSLLINPGGPGGSGIQYARAAKSVVSERVREQYDVVGFDPRGVGESTPVHCMTGAQLDKYVGMDSSPDSPAEVTELDNASKQFAERCEAQSARLLPHVGTADAARDMDVLRGVLGDAGLTYLGKSYGTYLGAMYAELFPKNVRALVLDGAVDPAMSAIKSNEVQAKGFEVALRAFAEDCFLDGACPFTSRTVDGAMKEISDLLARADRQPLKNDLGDGRVVNEAWTVLGIATPLYERTAWPQLRQALGQAMTHGNGTSLLRMADLLVDRRSDGTYSNQTEANMAVNCVDHRYPTSLDAYGKAADAAGKTAPHFGPFVMWGSLPCAYWPAKSAEADKPIKGAGAPPILVVGTLRDPATPYEWAQGLAKELTSGVLLGYDGDGHTAYRSGSTCVDTAVDDYLLTLRAPKNGTVCPKAT</sequence>
<evidence type="ECO:0000256" key="4">
    <source>
        <dbReference type="SAM" id="MobiDB-lite"/>
    </source>
</evidence>
<evidence type="ECO:0000313" key="7">
    <source>
        <dbReference type="EMBL" id="TLP52146.1"/>
    </source>
</evidence>
<dbReference type="InterPro" id="IPR000073">
    <property type="entry name" value="AB_hydrolase_1"/>
</dbReference>
<dbReference type="SUPFAM" id="SSF53474">
    <property type="entry name" value="alpha/beta-Hydrolases"/>
    <property type="match status" value="1"/>
</dbReference>
<evidence type="ECO:0000259" key="5">
    <source>
        <dbReference type="Pfam" id="PF00561"/>
    </source>
</evidence>
<dbReference type="EMBL" id="VANP01000020">
    <property type="protein sequence ID" value="TLP52146.1"/>
    <property type="molecule type" value="Genomic_DNA"/>
</dbReference>